<dbReference type="InParanoid" id="A0A369K5P7"/>
<name>A0A369K5P7_HYPMA</name>
<gene>
    <name evidence="2" type="ORF">Hypma_002123</name>
</gene>
<accession>A0A369K5P7</accession>
<reference evidence="2" key="1">
    <citation type="submission" date="2018-04" db="EMBL/GenBank/DDBJ databases">
        <title>Whole genome sequencing of Hypsizygus marmoreus.</title>
        <authorList>
            <person name="Choi I.-G."/>
            <person name="Min B."/>
            <person name="Kim J.-G."/>
            <person name="Kim S."/>
            <person name="Oh Y.-L."/>
            <person name="Kong W.-S."/>
            <person name="Park H."/>
            <person name="Jeong J."/>
            <person name="Song E.-S."/>
        </authorList>
    </citation>
    <scope>NUCLEOTIDE SEQUENCE [LARGE SCALE GENOMIC DNA]</scope>
    <source>
        <strain evidence="2">51987-8</strain>
    </source>
</reference>
<organism evidence="2 3">
    <name type="scientific">Hypsizygus marmoreus</name>
    <name type="common">White beech mushroom</name>
    <name type="synonym">Agaricus marmoreus</name>
    <dbReference type="NCBI Taxonomy" id="39966"/>
    <lineage>
        <taxon>Eukaryota</taxon>
        <taxon>Fungi</taxon>
        <taxon>Dikarya</taxon>
        <taxon>Basidiomycota</taxon>
        <taxon>Agaricomycotina</taxon>
        <taxon>Agaricomycetes</taxon>
        <taxon>Agaricomycetidae</taxon>
        <taxon>Agaricales</taxon>
        <taxon>Tricholomatineae</taxon>
        <taxon>Lyophyllaceae</taxon>
        <taxon>Hypsizygus</taxon>
    </lineage>
</organism>
<evidence type="ECO:0000256" key="1">
    <source>
        <dbReference type="SAM" id="MobiDB-lite"/>
    </source>
</evidence>
<proteinExistence type="predicted"/>
<dbReference type="STRING" id="39966.A0A369K5P7"/>
<feature type="region of interest" description="Disordered" evidence="1">
    <location>
        <begin position="282"/>
        <end position="313"/>
    </location>
</feature>
<sequence length="408" mass="44623">MSNFNSEFDFTPLTSQYTSTPTPMVPPLFHAPLPSLPVPQTQPPLYPPASPSPGPNSSAPIIKPIFIDGLAQDFKLENQQRLNLHAFVKLGSLGGGLSQADLATRLYLLAVVYSEAAERRRITDEQGVSDLKGLFTDLKIRLEETFTFNGEQRTNIRSVAQDVIYQANRTSFVTMHLSVETIVSEDRSGMKMGNIYGSPAREKQLLTLIKRTCSSVRNAFRVDIKNSVGIDCNSVESLEEFTYRTAMKYKRGGAGEKLDIGFTIHNALLRKFALDNPQLVQSAEVEESDTESQEGSPVPKKRKASQHSGRVPNGKHFWAKVDAWFAAEILQRGRNFASPSWKIYIDGTTAEDSRRFRNGIDVGPTGEAVTGTDDDCPAGLSGTSQAGTFNGQSVAVGAGQGESLMNLL</sequence>
<evidence type="ECO:0000313" key="2">
    <source>
        <dbReference type="EMBL" id="RDB27985.1"/>
    </source>
</evidence>
<dbReference type="EMBL" id="LUEZ02000013">
    <property type="protein sequence ID" value="RDB27985.1"/>
    <property type="molecule type" value="Genomic_DNA"/>
</dbReference>
<feature type="region of interest" description="Disordered" evidence="1">
    <location>
        <begin position="361"/>
        <end position="386"/>
    </location>
</feature>
<evidence type="ECO:0000313" key="3">
    <source>
        <dbReference type="Proteomes" id="UP000076154"/>
    </source>
</evidence>
<comment type="caution">
    <text evidence="2">The sequence shown here is derived from an EMBL/GenBank/DDBJ whole genome shotgun (WGS) entry which is preliminary data.</text>
</comment>
<protein>
    <submittedName>
        <fullName evidence="2">Uncharacterized protein</fullName>
    </submittedName>
</protein>
<dbReference type="OrthoDB" id="3269273at2759"/>
<dbReference type="Proteomes" id="UP000076154">
    <property type="component" value="Unassembled WGS sequence"/>
</dbReference>
<keyword evidence="3" id="KW-1185">Reference proteome</keyword>
<dbReference type="AlphaFoldDB" id="A0A369K5P7"/>